<reference evidence="1 2" key="1">
    <citation type="submission" date="2022-05" db="EMBL/GenBank/DDBJ databases">
        <title>Novel Pseudomonas spp. Isolated from a Rainbow Trout Aquaculture Facility.</title>
        <authorList>
            <person name="Testerman T."/>
            <person name="Graf J."/>
        </authorList>
    </citation>
    <scope>NUCLEOTIDE SEQUENCE [LARGE SCALE GENOMIC DNA]</scope>
    <source>
        <strain evidence="1 2">ID1042</strain>
    </source>
</reference>
<gene>
    <name evidence="1" type="ORF">M5G27_18120</name>
</gene>
<evidence type="ECO:0000313" key="1">
    <source>
        <dbReference type="EMBL" id="MDD1009395.1"/>
    </source>
</evidence>
<organism evidence="1 2">
    <name type="scientific">Pseudomonas shahriarae</name>
    <dbReference type="NCBI Taxonomy" id="2745512"/>
    <lineage>
        <taxon>Bacteria</taxon>
        <taxon>Pseudomonadati</taxon>
        <taxon>Pseudomonadota</taxon>
        <taxon>Gammaproteobacteria</taxon>
        <taxon>Pseudomonadales</taxon>
        <taxon>Pseudomonadaceae</taxon>
        <taxon>Pseudomonas</taxon>
    </lineage>
</organism>
<dbReference type="EMBL" id="JAMDHA010000020">
    <property type="protein sequence ID" value="MDD1009395.1"/>
    <property type="molecule type" value="Genomic_DNA"/>
</dbReference>
<protein>
    <submittedName>
        <fullName evidence="1">Uncharacterized protein</fullName>
    </submittedName>
</protein>
<dbReference type="AlphaFoldDB" id="A0A9X4C3U1"/>
<keyword evidence="2" id="KW-1185">Reference proteome</keyword>
<name>A0A9X4C3U1_9PSED</name>
<accession>A0A9X4C3U1</accession>
<evidence type="ECO:0000313" key="2">
    <source>
        <dbReference type="Proteomes" id="UP001148185"/>
    </source>
</evidence>
<proteinExistence type="predicted"/>
<sequence length="118" mass="13450">MKSLSNEQILASEISSYEEMLKTSIQLKARVDETVTALETSYSNIIGAKSIFEEIKKENIEELRLYRQTIAREVGEITQAVKQLKSNLDSKSLSDLREYVSLCERLKVLQDTGFKFPA</sequence>
<dbReference type="Proteomes" id="UP001148185">
    <property type="component" value="Unassembled WGS sequence"/>
</dbReference>
<dbReference type="RefSeq" id="WP_273877481.1">
    <property type="nucleotide sequence ID" value="NZ_JAMDHA010000020.1"/>
</dbReference>
<comment type="caution">
    <text evidence="1">The sequence shown here is derived from an EMBL/GenBank/DDBJ whole genome shotgun (WGS) entry which is preliminary data.</text>
</comment>